<dbReference type="AlphaFoldDB" id="U6B459"/>
<dbReference type="InterPro" id="IPR013097">
    <property type="entry name" value="Dabb"/>
</dbReference>
<dbReference type="Pfam" id="PF07876">
    <property type="entry name" value="Dabb"/>
    <property type="match status" value="1"/>
</dbReference>
<proteinExistence type="predicted"/>
<sequence length="92" mass="10490">MPENYDAVRSGLAILVGIPYARRIEIGDNLHFDHWSKEISLVVYGEFDSQQSLDAFKKHPLYLDSISKVKDLRELRFAADYCTNKAIVSSGR</sequence>
<dbReference type="SUPFAM" id="SSF54909">
    <property type="entry name" value="Dimeric alpha+beta barrel"/>
    <property type="match status" value="1"/>
</dbReference>
<dbReference type="KEGG" id="lar:lam_039"/>
<organism evidence="2 3">
    <name type="scientific">Candidatus Liberibacter americanus str. Sao Paulo</name>
    <dbReference type="NCBI Taxonomy" id="1261131"/>
    <lineage>
        <taxon>Bacteria</taxon>
        <taxon>Pseudomonadati</taxon>
        <taxon>Pseudomonadota</taxon>
        <taxon>Alphaproteobacteria</taxon>
        <taxon>Hyphomicrobiales</taxon>
        <taxon>Rhizobiaceae</taxon>
        <taxon>Liberibacter</taxon>
    </lineage>
</organism>
<evidence type="ECO:0000259" key="1">
    <source>
        <dbReference type="PROSITE" id="PS51502"/>
    </source>
</evidence>
<gene>
    <name evidence="2" type="ORF">lam_039</name>
</gene>
<protein>
    <recommendedName>
        <fullName evidence="1">Stress-response A/B barrel domain-containing protein</fullName>
    </recommendedName>
</protein>
<name>U6B459_9HYPH</name>
<dbReference type="PATRIC" id="fig|1261131.3.peg.34"/>
<dbReference type="eggNOG" id="ENOG5032T7W">
    <property type="taxonomic scope" value="Bacteria"/>
</dbReference>
<reference evidence="2 3" key="1">
    <citation type="journal article" date="2014" name="Mol. Plant Microbe Interact.">
        <title>The complete genome sequence of Candidatus Liberibacter americanus, associated with citrus Huanglongbing.</title>
        <authorList>
            <person name="Wulff N.A."/>
            <person name="Zhang S."/>
            <person name="Setubal J.C."/>
            <person name="Almeida N.F."/>
            <person name="Martins E.C."/>
            <person name="Harakava R."/>
            <person name="Kumar D."/>
            <person name="Rangel L.T."/>
            <person name="Foissac X."/>
            <person name="Bove J."/>
            <person name="Gabriel D.W."/>
        </authorList>
    </citation>
    <scope>NUCLEOTIDE SEQUENCE [LARGE SCALE GENOMIC DNA]</scope>
    <source>
        <strain evidence="2 3">Sao Paulo</strain>
    </source>
</reference>
<dbReference type="Proteomes" id="UP000017862">
    <property type="component" value="Chromosome"/>
</dbReference>
<dbReference type="EMBL" id="CP006604">
    <property type="protein sequence ID" value="AHA27423.1"/>
    <property type="molecule type" value="Genomic_DNA"/>
</dbReference>
<dbReference type="PROSITE" id="PS51502">
    <property type="entry name" value="S_R_A_B_BARREL"/>
    <property type="match status" value="1"/>
</dbReference>
<evidence type="ECO:0000313" key="3">
    <source>
        <dbReference type="Proteomes" id="UP000017862"/>
    </source>
</evidence>
<dbReference type="HOGENOM" id="CLU_080664_7_0_5"/>
<feature type="domain" description="Stress-response A/B barrel" evidence="1">
    <location>
        <begin position="1"/>
        <end position="81"/>
    </location>
</feature>
<dbReference type="Gene3D" id="3.30.70.100">
    <property type="match status" value="1"/>
</dbReference>
<keyword evidence="3" id="KW-1185">Reference proteome</keyword>
<accession>U6B459</accession>
<dbReference type="InterPro" id="IPR011008">
    <property type="entry name" value="Dimeric_a/b-barrel"/>
</dbReference>
<evidence type="ECO:0000313" key="2">
    <source>
        <dbReference type="EMBL" id="AHA27423.1"/>
    </source>
</evidence>